<evidence type="ECO:0008006" key="4">
    <source>
        <dbReference type="Google" id="ProtNLM"/>
    </source>
</evidence>
<evidence type="ECO:0000313" key="2">
    <source>
        <dbReference type="EMBL" id="RCK48249.1"/>
    </source>
</evidence>
<reference evidence="2 3" key="1">
    <citation type="submission" date="2014-07" db="EMBL/GenBank/DDBJ databases">
        <title>Draft genome sequence of Thalassospira xiamenensis IB13.</title>
        <authorList>
            <person name="Lai Q."/>
            <person name="Shao Z."/>
        </authorList>
    </citation>
    <scope>NUCLEOTIDE SEQUENCE [LARGE SCALE GENOMIC DNA]</scope>
    <source>
        <strain evidence="2 3">IB13</strain>
    </source>
</reference>
<dbReference type="InterPro" id="IPR036679">
    <property type="entry name" value="FlgN-like_sf"/>
</dbReference>
<comment type="caution">
    <text evidence="2">The sequence shown here is derived from an EMBL/GenBank/DDBJ whole genome shotgun (WGS) entry which is preliminary data.</text>
</comment>
<accession>A0A367X436</accession>
<sequence>MTMTTEQMVIELKSVTYDLISLLERENQGMRAIPMQEYERFINDKTALCMRYEQLVTALRKHGDELKKLPTEIRAELRELQERFHDVADKNRIVLLAMRRTTDHIVKTIVDSIKKQAASDFSPYDKYGNAASAPISSYSKPQQQKSLSVSLNKTL</sequence>
<name>A0A367X436_9PROT</name>
<dbReference type="AlphaFoldDB" id="A0A367X436"/>
<feature type="compositionally biased region" description="Polar residues" evidence="1">
    <location>
        <begin position="134"/>
        <end position="155"/>
    </location>
</feature>
<proteinExistence type="predicted"/>
<organism evidence="2 3">
    <name type="scientific">Thalassospira xiamenensis</name>
    <dbReference type="NCBI Taxonomy" id="220697"/>
    <lineage>
        <taxon>Bacteria</taxon>
        <taxon>Pseudomonadati</taxon>
        <taxon>Pseudomonadota</taxon>
        <taxon>Alphaproteobacteria</taxon>
        <taxon>Rhodospirillales</taxon>
        <taxon>Thalassospiraceae</taxon>
        <taxon>Thalassospira</taxon>
    </lineage>
</organism>
<feature type="region of interest" description="Disordered" evidence="1">
    <location>
        <begin position="133"/>
        <end position="155"/>
    </location>
</feature>
<dbReference type="Proteomes" id="UP000252266">
    <property type="component" value="Unassembled WGS sequence"/>
</dbReference>
<dbReference type="SUPFAM" id="SSF140566">
    <property type="entry name" value="FlgN-like"/>
    <property type="match status" value="1"/>
</dbReference>
<evidence type="ECO:0000256" key="1">
    <source>
        <dbReference type="SAM" id="MobiDB-lite"/>
    </source>
</evidence>
<evidence type="ECO:0000313" key="3">
    <source>
        <dbReference type="Proteomes" id="UP000252266"/>
    </source>
</evidence>
<dbReference type="EMBL" id="JPWJ01000009">
    <property type="protein sequence ID" value="RCK48249.1"/>
    <property type="molecule type" value="Genomic_DNA"/>
</dbReference>
<gene>
    <name evidence="2" type="ORF">TH44_17220</name>
</gene>
<protein>
    <recommendedName>
        <fullName evidence="4">FlgN protein</fullName>
    </recommendedName>
</protein>
<dbReference type="GO" id="GO:0044780">
    <property type="term" value="P:bacterial-type flagellum assembly"/>
    <property type="evidence" value="ECO:0007669"/>
    <property type="project" value="InterPro"/>
</dbReference>